<dbReference type="PROSITE" id="PS51384">
    <property type="entry name" value="FAD_FR"/>
    <property type="match status" value="1"/>
</dbReference>
<dbReference type="Pfam" id="PF08021">
    <property type="entry name" value="FAD_binding_9"/>
    <property type="match status" value="1"/>
</dbReference>
<comment type="caution">
    <text evidence="3">The sequence shown here is derived from an EMBL/GenBank/DDBJ whole genome shotgun (WGS) entry which is preliminary data.</text>
</comment>
<dbReference type="Gene3D" id="2.40.30.10">
    <property type="entry name" value="Translation factors"/>
    <property type="match status" value="1"/>
</dbReference>
<organism evidence="3 6">
    <name type="scientific">Rouxiella silvae</name>
    <dbReference type="NCBI Taxonomy" id="1646373"/>
    <lineage>
        <taxon>Bacteria</taxon>
        <taxon>Pseudomonadati</taxon>
        <taxon>Pseudomonadota</taxon>
        <taxon>Gammaproteobacteria</taxon>
        <taxon>Enterobacterales</taxon>
        <taxon>Yersiniaceae</taxon>
        <taxon>Rouxiella</taxon>
    </lineage>
</organism>
<dbReference type="RefSeq" id="WP_055771793.1">
    <property type="nucleotide sequence ID" value="NZ_CBCSCF010000001.1"/>
</dbReference>
<dbReference type="InterPro" id="IPR039261">
    <property type="entry name" value="FNR_nucleotide-bd"/>
</dbReference>
<dbReference type="EMBL" id="JADMKS010000004">
    <property type="protein sequence ID" value="MBF6637287.1"/>
    <property type="molecule type" value="Genomic_DNA"/>
</dbReference>
<name>A0AA41BWS0_9GAMM</name>
<evidence type="ECO:0000259" key="2">
    <source>
        <dbReference type="PROSITE" id="PS51384"/>
    </source>
</evidence>
<keyword evidence="5" id="KW-1185">Reference proteome</keyword>
<evidence type="ECO:0000313" key="4">
    <source>
        <dbReference type="EMBL" id="ORJ19085.1"/>
    </source>
</evidence>
<dbReference type="Pfam" id="PF04954">
    <property type="entry name" value="SIP"/>
    <property type="match status" value="1"/>
</dbReference>
<accession>A0AA41BWS0</accession>
<reference evidence="3" key="4">
    <citation type="submission" date="2022-09" db="EMBL/GenBank/DDBJ databases">
        <title>Rouxiella aceris sp. nov., isolated from tree sap and emended description of the genus Rhouxiella.</title>
        <authorList>
            <person name="Kim I.S."/>
        </authorList>
    </citation>
    <scope>NUCLEOTIDE SEQUENCE</scope>
    <source>
        <strain evidence="3">SAP-2</strain>
    </source>
</reference>
<dbReference type="CDD" id="cd06193">
    <property type="entry name" value="siderophore_interacting"/>
    <property type="match status" value="1"/>
</dbReference>
<reference evidence="4" key="1">
    <citation type="submission" date="2016-12" db="EMBL/GenBank/DDBJ databases">
        <authorList>
            <person name="Le Fleche-Mateos A."/>
        </authorList>
    </citation>
    <scope>NUCLEOTIDE SEQUENCE</scope>
    <source>
        <strain evidence="4">213</strain>
    </source>
</reference>
<dbReference type="Gene3D" id="3.40.50.80">
    <property type="entry name" value="Nucleotide-binding domain of ferredoxin-NADP reductase (FNR) module"/>
    <property type="match status" value="1"/>
</dbReference>
<sequence>MTDNLSISRVQLIRHEIKRRQLDVVNVEQISPGFKRITLSGDSLADFISASFDDHIKFIVNPDAAEPAMRDYTPRSYDNVRKELVIEFAMHGEGPANQWAENVRAGDKALIAGPRGSRVIPMDYDWQLMLGDETAFPAIARRLEELPAGTRVTVVALAADKHDRLTFSSRANPEIIWVDTPEQLTEWANNHQLAAGEGFVWCAAEASIIKALRNIFVDDKGHDINAIRTSAYWKKRTAAFHEEVS</sequence>
<evidence type="ECO:0000256" key="1">
    <source>
        <dbReference type="ARBA" id="ARBA00035644"/>
    </source>
</evidence>
<dbReference type="PANTHER" id="PTHR30157">
    <property type="entry name" value="FERRIC REDUCTASE, NADPH-DEPENDENT"/>
    <property type="match status" value="1"/>
</dbReference>
<proteinExistence type="inferred from homology"/>
<dbReference type="InterPro" id="IPR017927">
    <property type="entry name" value="FAD-bd_FR_type"/>
</dbReference>
<dbReference type="InterPro" id="IPR039374">
    <property type="entry name" value="SIP_fam"/>
</dbReference>
<protein>
    <submittedName>
        <fullName evidence="4">NADPH-dependent ferric siderophore reductase</fullName>
    </submittedName>
    <submittedName>
        <fullName evidence="3">Siderophore-interacting protein</fullName>
    </submittedName>
</protein>
<feature type="domain" description="FAD-binding FR-type" evidence="2">
    <location>
        <begin position="17"/>
        <end position="121"/>
    </location>
</feature>
<dbReference type="Proteomes" id="UP000192722">
    <property type="component" value="Unassembled WGS sequence"/>
</dbReference>
<dbReference type="SUPFAM" id="SSF63380">
    <property type="entry name" value="Riboflavin synthase domain-like"/>
    <property type="match status" value="1"/>
</dbReference>
<reference evidence="4 5" key="2">
    <citation type="journal article" date="2017" name="Int. J. Syst. Evol. Microbiol.">
        <title>Rouxiella badensis sp. nov. and Rouxiella silvae sp. nov. isolated from peat bog soil in Germany and emendation of the genus description.</title>
        <authorList>
            <person name="Le Fleche-Mateos A."/>
            <person name="Kugler J.H."/>
            <person name="Hansen S.H."/>
            <person name="Syldatk C."/>
            <person name="Hausmann R."/>
            <person name="Lomprez F."/>
            <person name="Vandenbogaert M."/>
            <person name="Manuguerra J.C."/>
            <person name="Grimont P.A."/>
        </authorList>
    </citation>
    <scope>NUCLEOTIDE SEQUENCE [LARGE SCALE GENOMIC DNA]</scope>
    <source>
        <strain evidence="4 5">213</strain>
    </source>
</reference>
<evidence type="ECO:0000313" key="3">
    <source>
        <dbReference type="EMBL" id="MBF6637287.1"/>
    </source>
</evidence>
<dbReference type="Proteomes" id="UP000705283">
    <property type="component" value="Unassembled WGS sequence"/>
</dbReference>
<dbReference type="InterPro" id="IPR017938">
    <property type="entry name" value="Riboflavin_synthase-like_b-brl"/>
</dbReference>
<dbReference type="AlphaFoldDB" id="A0AA41BWS0"/>
<dbReference type="EMBL" id="MRWD01000072">
    <property type="protein sequence ID" value="ORJ19085.1"/>
    <property type="molecule type" value="Genomic_DNA"/>
</dbReference>
<evidence type="ECO:0000313" key="6">
    <source>
        <dbReference type="Proteomes" id="UP000705283"/>
    </source>
</evidence>
<reference evidence="3" key="3">
    <citation type="submission" date="2020-11" db="EMBL/GenBank/DDBJ databases">
        <authorList>
            <person name="Lee S.D."/>
        </authorList>
    </citation>
    <scope>NUCLEOTIDE SEQUENCE</scope>
    <source>
        <strain evidence="3">SAP-2</strain>
    </source>
</reference>
<dbReference type="InterPro" id="IPR013113">
    <property type="entry name" value="SIP_FAD-bd"/>
</dbReference>
<evidence type="ECO:0000313" key="5">
    <source>
        <dbReference type="Proteomes" id="UP000192722"/>
    </source>
</evidence>
<dbReference type="GO" id="GO:0016491">
    <property type="term" value="F:oxidoreductase activity"/>
    <property type="evidence" value="ECO:0007669"/>
    <property type="project" value="InterPro"/>
</dbReference>
<gene>
    <name evidence="4" type="ORF">BS639_21910</name>
    <name evidence="3" type="ORF">ITX54_11535</name>
</gene>
<dbReference type="PANTHER" id="PTHR30157:SF0">
    <property type="entry name" value="NADPH-DEPENDENT FERRIC-CHELATE REDUCTASE"/>
    <property type="match status" value="1"/>
</dbReference>
<dbReference type="InterPro" id="IPR007037">
    <property type="entry name" value="SIP_rossman_dom"/>
</dbReference>
<comment type="similarity">
    <text evidence="1">Belongs to the SIP oxidoreductase family.</text>
</comment>